<name>A0A1E3L6L3_9BACL</name>
<keyword evidence="6" id="KW-1185">Reference proteome</keyword>
<dbReference type="Proteomes" id="UP000094578">
    <property type="component" value="Unassembled WGS sequence"/>
</dbReference>
<evidence type="ECO:0000256" key="2">
    <source>
        <dbReference type="ARBA" id="ARBA00022801"/>
    </source>
</evidence>
<gene>
    <name evidence="5" type="ORF">PTI45_01781</name>
</gene>
<proteinExistence type="inferred from homology"/>
<feature type="active site" evidence="3">
    <location>
        <position position="159"/>
    </location>
</feature>
<accession>A0A1E3L6L3</accession>
<dbReference type="InterPro" id="IPR029058">
    <property type="entry name" value="AB_hydrolase_fold"/>
</dbReference>
<dbReference type="GO" id="GO:0016787">
    <property type="term" value="F:hydrolase activity"/>
    <property type="evidence" value="ECO:0007669"/>
    <property type="project" value="UniProtKB-KW"/>
</dbReference>
<dbReference type="InterPro" id="IPR013094">
    <property type="entry name" value="AB_hydrolase_3"/>
</dbReference>
<dbReference type="Gene3D" id="3.40.50.1820">
    <property type="entry name" value="alpha/beta hydrolase"/>
    <property type="match status" value="1"/>
</dbReference>
<sequence length="308" mass="34730">MHKVEHLDHLEKGIRTLVEEFVEAGRPSALHQSIEERRAGYLSTIALAGDKADIYAVHDITIDEITFRIYQSVDQSNLPVLIYYHGGCFVSGDLETHDQQMRQLALESQSLVIAVDYRLAPEHTYPTAHDDALHAVHIIREHLAEWGGDTDRITIAGDSAGGHLALVTCLRLKEQGDWLPQRQILIYPMLDASGTSTTYAQYGNDYIITRDVLISGYEAYFGDLPLDHPEVSPLYAENLTGLPETYMLTAEFDPLLFENETFYRKLLEADVQAHCRRYLGVNHGFFQLAGISIAARQSLHDVATMIYR</sequence>
<dbReference type="EC" id="3.1.1.-" evidence="5"/>
<evidence type="ECO:0000256" key="3">
    <source>
        <dbReference type="PROSITE-ProRule" id="PRU10038"/>
    </source>
</evidence>
<evidence type="ECO:0000259" key="4">
    <source>
        <dbReference type="Pfam" id="PF07859"/>
    </source>
</evidence>
<organism evidence="5 6">
    <name type="scientific">Paenibacillus nuruki</name>
    <dbReference type="NCBI Taxonomy" id="1886670"/>
    <lineage>
        <taxon>Bacteria</taxon>
        <taxon>Bacillati</taxon>
        <taxon>Bacillota</taxon>
        <taxon>Bacilli</taxon>
        <taxon>Bacillales</taxon>
        <taxon>Paenibacillaceae</taxon>
        <taxon>Paenibacillus</taxon>
    </lineage>
</organism>
<dbReference type="InterPro" id="IPR033140">
    <property type="entry name" value="Lipase_GDXG_put_SER_AS"/>
</dbReference>
<dbReference type="PROSITE" id="PS01174">
    <property type="entry name" value="LIPASE_GDXG_SER"/>
    <property type="match status" value="1"/>
</dbReference>
<comment type="similarity">
    <text evidence="1">Belongs to the 'GDXG' lipolytic enzyme family.</text>
</comment>
<dbReference type="InterPro" id="IPR050300">
    <property type="entry name" value="GDXG_lipolytic_enzyme"/>
</dbReference>
<protein>
    <submittedName>
        <fullName evidence="5">Carboxylesterase NlhH</fullName>
        <ecNumber evidence="5">3.1.1.-</ecNumber>
    </submittedName>
</protein>
<feature type="domain" description="Alpha/beta hydrolase fold-3" evidence="4">
    <location>
        <begin position="81"/>
        <end position="286"/>
    </location>
</feature>
<dbReference type="PANTHER" id="PTHR48081:SF8">
    <property type="entry name" value="ALPHA_BETA HYDROLASE FOLD-3 DOMAIN-CONTAINING PROTEIN-RELATED"/>
    <property type="match status" value="1"/>
</dbReference>
<evidence type="ECO:0000256" key="1">
    <source>
        <dbReference type="ARBA" id="ARBA00010515"/>
    </source>
</evidence>
<dbReference type="STRING" id="1886670.PTI45_01781"/>
<dbReference type="AlphaFoldDB" id="A0A1E3L6L3"/>
<keyword evidence="2 5" id="KW-0378">Hydrolase</keyword>
<evidence type="ECO:0000313" key="6">
    <source>
        <dbReference type="Proteomes" id="UP000094578"/>
    </source>
</evidence>
<dbReference type="RefSeq" id="WP_069327210.1">
    <property type="nucleotide sequence ID" value="NZ_MDER01000034.1"/>
</dbReference>
<comment type="caution">
    <text evidence="5">The sequence shown here is derived from an EMBL/GenBank/DDBJ whole genome shotgun (WGS) entry which is preliminary data.</text>
</comment>
<dbReference type="Pfam" id="PF07859">
    <property type="entry name" value="Abhydrolase_3"/>
    <property type="match status" value="1"/>
</dbReference>
<evidence type="ECO:0000313" key="5">
    <source>
        <dbReference type="EMBL" id="ODP28805.1"/>
    </source>
</evidence>
<dbReference type="SUPFAM" id="SSF53474">
    <property type="entry name" value="alpha/beta-Hydrolases"/>
    <property type="match status" value="1"/>
</dbReference>
<dbReference type="EMBL" id="MDER01000034">
    <property type="protein sequence ID" value="ODP28805.1"/>
    <property type="molecule type" value="Genomic_DNA"/>
</dbReference>
<dbReference type="PATRIC" id="fig|1886670.3.peg.1812"/>
<dbReference type="PANTHER" id="PTHR48081">
    <property type="entry name" value="AB HYDROLASE SUPERFAMILY PROTEIN C4A8.06C"/>
    <property type="match status" value="1"/>
</dbReference>
<reference evidence="5 6" key="1">
    <citation type="submission" date="2016-08" db="EMBL/GenBank/DDBJ databases">
        <title>Genome sequencing of Paenibacillus sp. TI45-13ar, isolated from Korean traditional nuruk.</title>
        <authorList>
            <person name="Kim S.-J."/>
        </authorList>
    </citation>
    <scope>NUCLEOTIDE SEQUENCE [LARGE SCALE GENOMIC DNA]</scope>
    <source>
        <strain evidence="5 6">TI45-13ar</strain>
    </source>
</reference>